<dbReference type="PANTHER" id="PTHR27009">
    <property type="entry name" value="RUST RESISTANCE KINASE LR10-RELATED"/>
    <property type="match status" value="1"/>
</dbReference>
<dbReference type="AlphaFoldDB" id="A0AAV8FD34"/>
<keyword evidence="4" id="KW-0812">Transmembrane</keyword>
<dbReference type="InterPro" id="IPR008271">
    <property type="entry name" value="Ser/Thr_kinase_AS"/>
</dbReference>
<dbReference type="Gene3D" id="3.30.200.20">
    <property type="entry name" value="Phosphorylase Kinase, domain 1"/>
    <property type="match status" value="1"/>
</dbReference>
<comment type="caution">
    <text evidence="14">The sequence shown here is derived from an EMBL/GenBank/DDBJ whole genome shotgun (WGS) entry which is preliminary data.</text>
</comment>
<evidence type="ECO:0000313" key="14">
    <source>
        <dbReference type="EMBL" id="KAJ4788606.1"/>
    </source>
</evidence>
<dbReference type="InterPro" id="IPR017441">
    <property type="entry name" value="Protein_kinase_ATP_BS"/>
</dbReference>
<evidence type="ECO:0000313" key="15">
    <source>
        <dbReference type="Proteomes" id="UP001140206"/>
    </source>
</evidence>
<evidence type="ECO:0000256" key="7">
    <source>
        <dbReference type="ARBA" id="ARBA00022777"/>
    </source>
</evidence>
<dbReference type="GO" id="GO:0005524">
    <property type="term" value="F:ATP binding"/>
    <property type="evidence" value="ECO:0007669"/>
    <property type="project" value="UniProtKB-UniRule"/>
</dbReference>
<feature type="binding site" evidence="12">
    <location>
        <position position="219"/>
    </location>
    <ligand>
        <name>ATP</name>
        <dbReference type="ChEBI" id="CHEBI:30616"/>
    </ligand>
</feature>
<keyword evidence="2" id="KW-0723">Serine/threonine-protein kinase</keyword>
<dbReference type="EMBL" id="JAMFTS010000002">
    <property type="protein sequence ID" value="KAJ4788606.1"/>
    <property type="molecule type" value="Genomic_DNA"/>
</dbReference>
<organism evidence="14 15">
    <name type="scientific">Rhynchospora pubera</name>
    <dbReference type="NCBI Taxonomy" id="906938"/>
    <lineage>
        <taxon>Eukaryota</taxon>
        <taxon>Viridiplantae</taxon>
        <taxon>Streptophyta</taxon>
        <taxon>Embryophyta</taxon>
        <taxon>Tracheophyta</taxon>
        <taxon>Spermatophyta</taxon>
        <taxon>Magnoliopsida</taxon>
        <taxon>Liliopsida</taxon>
        <taxon>Poales</taxon>
        <taxon>Cyperaceae</taxon>
        <taxon>Cyperoideae</taxon>
        <taxon>Rhynchosporeae</taxon>
        <taxon>Rhynchospora</taxon>
    </lineage>
</organism>
<dbReference type="InterPro" id="IPR011009">
    <property type="entry name" value="Kinase-like_dom_sf"/>
</dbReference>
<evidence type="ECO:0000256" key="3">
    <source>
        <dbReference type="ARBA" id="ARBA00022679"/>
    </source>
</evidence>
<dbReference type="SMART" id="SM00220">
    <property type="entry name" value="S_TKc"/>
    <property type="match status" value="1"/>
</dbReference>
<dbReference type="Gene3D" id="1.10.510.10">
    <property type="entry name" value="Transferase(Phosphotransferase) domain 1"/>
    <property type="match status" value="1"/>
</dbReference>
<evidence type="ECO:0000256" key="12">
    <source>
        <dbReference type="PROSITE-ProRule" id="PRU10141"/>
    </source>
</evidence>
<proteinExistence type="predicted"/>
<keyword evidence="6 12" id="KW-0547">Nucleotide-binding</keyword>
<evidence type="ECO:0000256" key="11">
    <source>
        <dbReference type="ARBA" id="ARBA00023180"/>
    </source>
</evidence>
<comment type="subcellular location">
    <subcellularLocation>
        <location evidence="1">Membrane</location>
        <topology evidence="1">Single-pass type I membrane protein</topology>
    </subcellularLocation>
</comment>
<dbReference type="SUPFAM" id="SSF56112">
    <property type="entry name" value="Protein kinase-like (PK-like)"/>
    <property type="match status" value="1"/>
</dbReference>
<dbReference type="InterPro" id="IPR001245">
    <property type="entry name" value="Ser-Thr/Tyr_kinase_cat_dom"/>
</dbReference>
<evidence type="ECO:0000256" key="10">
    <source>
        <dbReference type="ARBA" id="ARBA00023136"/>
    </source>
</evidence>
<keyword evidence="9" id="KW-1133">Transmembrane helix</keyword>
<evidence type="ECO:0000256" key="5">
    <source>
        <dbReference type="ARBA" id="ARBA00022729"/>
    </source>
</evidence>
<evidence type="ECO:0000256" key="2">
    <source>
        <dbReference type="ARBA" id="ARBA00022527"/>
    </source>
</evidence>
<evidence type="ECO:0000256" key="1">
    <source>
        <dbReference type="ARBA" id="ARBA00004479"/>
    </source>
</evidence>
<keyword evidence="11" id="KW-0325">Glycoprotein</keyword>
<dbReference type="Pfam" id="PF07714">
    <property type="entry name" value="PK_Tyr_Ser-Thr"/>
    <property type="match status" value="1"/>
</dbReference>
<keyword evidence="14" id="KW-0675">Receptor</keyword>
<dbReference type="PROSITE" id="PS00108">
    <property type="entry name" value="PROTEIN_KINASE_ST"/>
    <property type="match status" value="1"/>
</dbReference>
<keyword evidence="3" id="KW-0808">Transferase</keyword>
<reference evidence="14" key="1">
    <citation type="submission" date="2022-08" db="EMBL/GenBank/DDBJ databases">
        <authorList>
            <person name="Marques A."/>
        </authorList>
    </citation>
    <scope>NUCLEOTIDE SEQUENCE</scope>
    <source>
        <strain evidence="14">RhyPub2mFocal</strain>
        <tissue evidence="14">Leaves</tissue>
    </source>
</reference>
<keyword evidence="8 12" id="KW-0067">ATP-binding</keyword>
<dbReference type="FunFam" id="3.30.200.20:FF:000178">
    <property type="entry name" value="serine/threonine-protein kinase PBS1-like"/>
    <property type="match status" value="1"/>
</dbReference>
<dbReference type="FunFam" id="1.10.510.10:FF:000590">
    <property type="entry name" value="PR5-like receptor kinase"/>
    <property type="match status" value="1"/>
</dbReference>
<protein>
    <submittedName>
        <fullName evidence="14">Receptor-like kinase</fullName>
    </submittedName>
</protein>
<sequence>MLCLQDLQKEVVLFQQDLYLFSSVLKETNYLLSNLGSLVKCRELISNNSMYLPVGCMSTNDSFVYLVDGAYQVRYLEPSCFYLALLPLGFEVSGNTTGDAFKLLQEEFTLYFGDRSTLPWIEIIGSGVMETLIAKMITVRFILLPPTILVFLAYLLFRSKSSTDEVEKFLQNQQSLMPTRYAYTDIIRITGNFRQKLGQGGFGSVFKGVLPGGILVAVKMLSNSSCNGDEFINEVATLGTIHHFNVVRLVGFCAEGSKRALIYEYMLNGSLDKYIFTNGNKSCSRTFTLAKLNEIAMGIARGIEYLHRGCDKQILHFDIKPNNILLDVNFNPKISDFGLAKLYPRERSLVTISAARGTIGYMAPELVSRSFGSISHKSDVYSFGMLLMEMVGGRRNADPHIDRLSRVYYPSWIYDKLVEQQHYHSDENLDIAEVEKKLSLVALWCIQINSSHRPDISRVIEMLESDLDSLRIPTSPFFASDSLADVAEIELDCSYHSDLVSELE</sequence>
<evidence type="ECO:0000259" key="13">
    <source>
        <dbReference type="PROSITE" id="PS50011"/>
    </source>
</evidence>
<evidence type="ECO:0000256" key="4">
    <source>
        <dbReference type="ARBA" id="ARBA00022692"/>
    </source>
</evidence>
<dbReference type="GO" id="GO:0016020">
    <property type="term" value="C:membrane"/>
    <property type="evidence" value="ECO:0007669"/>
    <property type="project" value="UniProtKB-SubCell"/>
</dbReference>
<evidence type="ECO:0000256" key="9">
    <source>
        <dbReference type="ARBA" id="ARBA00022989"/>
    </source>
</evidence>
<name>A0AAV8FD34_9POAL</name>
<evidence type="ECO:0000256" key="6">
    <source>
        <dbReference type="ARBA" id="ARBA00022741"/>
    </source>
</evidence>
<keyword evidence="15" id="KW-1185">Reference proteome</keyword>
<dbReference type="PROSITE" id="PS00107">
    <property type="entry name" value="PROTEIN_KINASE_ATP"/>
    <property type="match status" value="1"/>
</dbReference>
<accession>A0AAV8FD34</accession>
<dbReference type="Proteomes" id="UP001140206">
    <property type="component" value="Chromosome 2"/>
</dbReference>
<keyword evidence="5" id="KW-0732">Signal</keyword>
<gene>
    <name evidence="14" type="ORF">LUZ62_039852</name>
</gene>
<dbReference type="InterPro" id="IPR000719">
    <property type="entry name" value="Prot_kinase_dom"/>
</dbReference>
<evidence type="ECO:0000256" key="8">
    <source>
        <dbReference type="ARBA" id="ARBA00022840"/>
    </source>
</evidence>
<feature type="domain" description="Protein kinase" evidence="13">
    <location>
        <begin position="191"/>
        <end position="478"/>
    </location>
</feature>
<keyword evidence="10" id="KW-0472">Membrane</keyword>
<dbReference type="GO" id="GO:0004674">
    <property type="term" value="F:protein serine/threonine kinase activity"/>
    <property type="evidence" value="ECO:0007669"/>
    <property type="project" value="UniProtKB-KW"/>
</dbReference>
<keyword evidence="7 14" id="KW-0418">Kinase</keyword>
<dbReference type="InterPro" id="IPR045874">
    <property type="entry name" value="LRK10/LRL21-25-like"/>
</dbReference>
<dbReference type="PROSITE" id="PS50011">
    <property type="entry name" value="PROTEIN_KINASE_DOM"/>
    <property type="match status" value="1"/>
</dbReference>